<dbReference type="InterPro" id="IPR023210">
    <property type="entry name" value="NADP_OxRdtase_dom"/>
</dbReference>
<dbReference type="AlphaFoldDB" id="A0A918QYZ8"/>
<feature type="domain" description="NADP-dependent oxidoreductase" evidence="1">
    <location>
        <begin position="52"/>
        <end position="290"/>
    </location>
</feature>
<dbReference type="NCBIfam" id="TIGR01409">
    <property type="entry name" value="TAT_signal_seq"/>
    <property type="match status" value="1"/>
</dbReference>
<organism evidence="2 3">
    <name type="scientific">Algibacter mikhailovii</name>
    <dbReference type="NCBI Taxonomy" id="425498"/>
    <lineage>
        <taxon>Bacteria</taxon>
        <taxon>Pseudomonadati</taxon>
        <taxon>Bacteroidota</taxon>
        <taxon>Flavobacteriia</taxon>
        <taxon>Flavobacteriales</taxon>
        <taxon>Flavobacteriaceae</taxon>
        <taxon>Algibacter</taxon>
    </lineage>
</organism>
<dbReference type="Gene3D" id="3.20.20.100">
    <property type="entry name" value="NADP-dependent oxidoreductase domain"/>
    <property type="match status" value="1"/>
</dbReference>
<reference evidence="2" key="2">
    <citation type="submission" date="2020-09" db="EMBL/GenBank/DDBJ databases">
        <authorList>
            <person name="Sun Q."/>
            <person name="Kim S."/>
        </authorList>
    </citation>
    <scope>NUCLEOTIDE SEQUENCE</scope>
    <source>
        <strain evidence="2">KCTC 12710</strain>
    </source>
</reference>
<dbReference type="InterPro" id="IPR019546">
    <property type="entry name" value="TAT_signal_bac_arc"/>
</dbReference>
<dbReference type="InterPro" id="IPR036812">
    <property type="entry name" value="NAD(P)_OxRdtase_dom_sf"/>
</dbReference>
<dbReference type="CDD" id="cd19095">
    <property type="entry name" value="AKR_PA4992-like"/>
    <property type="match status" value="1"/>
</dbReference>
<protein>
    <submittedName>
        <fullName evidence="2">Aldo/keto reductase</fullName>
    </submittedName>
</protein>
<dbReference type="InterPro" id="IPR053135">
    <property type="entry name" value="AKR2_Oxidoreductase"/>
</dbReference>
<dbReference type="EMBL" id="BMWZ01000003">
    <property type="protein sequence ID" value="GGZ79407.1"/>
    <property type="molecule type" value="Genomic_DNA"/>
</dbReference>
<dbReference type="Proteomes" id="UP000636004">
    <property type="component" value="Unassembled WGS sequence"/>
</dbReference>
<dbReference type="PANTHER" id="PTHR43312:SF1">
    <property type="entry name" value="NADP-DEPENDENT OXIDOREDUCTASE DOMAIN-CONTAINING PROTEIN"/>
    <property type="match status" value="1"/>
</dbReference>
<evidence type="ECO:0000313" key="3">
    <source>
        <dbReference type="Proteomes" id="UP000636004"/>
    </source>
</evidence>
<keyword evidence="3" id="KW-1185">Reference proteome</keyword>
<name>A0A918QYZ8_9FLAO</name>
<dbReference type="Pfam" id="PF00248">
    <property type="entry name" value="Aldo_ket_red"/>
    <property type="match status" value="1"/>
</dbReference>
<reference evidence="2" key="1">
    <citation type="journal article" date="2014" name="Int. J. Syst. Evol. Microbiol.">
        <title>Complete genome sequence of Corynebacterium casei LMG S-19264T (=DSM 44701T), isolated from a smear-ripened cheese.</title>
        <authorList>
            <consortium name="US DOE Joint Genome Institute (JGI-PGF)"/>
            <person name="Walter F."/>
            <person name="Albersmeier A."/>
            <person name="Kalinowski J."/>
            <person name="Ruckert C."/>
        </authorList>
    </citation>
    <scope>NUCLEOTIDE SEQUENCE</scope>
    <source>
        <strain evidence="2">KCTC 12710</strain>
    </source>
</reference>
<comment type="caution">
    <text evidence="2">The sequence shown here is derived from an EMBL/GenBank/DDBJ whole genome shotgun (WGS) entry which is preliminary data.</text>
</comment>
<gene>
    <name evidence="2" type="ORF">GCM10007028_16210</name>
</gene>
<dbReference type="InterPro" id="IPR006311">
    <property type="entry name" value="TAT_signal"/>
</dbReference>
<evidence type="ECO:0000259" key="1">
    <source>
        <dbReference type="Pfam" id="PF00248"/>
    </source>
</evidence>
<sequence>MMNKNMTRRDVLRLSGLAGASLVIGPLLSSFNIETGMLLRKIPMSNQLLPVIGLGTWQTFDVGNSEEESKVLTQVLVEMNRLGGRLIDSSPMYGNSEKVVGDLTQATRFSNDLFYATKVWTSGKEAGMKQMETSFKLMQRDKMDLMQIHNLVDWKIHVKTLKTWKAQGKIKYWGITHYTDSSHNELEKVIKSEQPDFVQFNYSILSRNAEKSLFETIRKYKTATLINRPFEQGNLFRMTKGKEIPTWAKDYDIYSWGQFFLKFILSNELVTCVIPGTSKPHHMIDNMTAGYGKIPDTKTREKMYSYLKKM</sequence>
<proteinExistence type="predicted"/>
<dbReference type="SUPFAM" id="SSF51430">
    <property type="entry name" value="NAD(P)-linked oxidoreductase"/>
    <property type="match status" value="1"/>
</dbReference>
<dbReference type="PROSITE" id="PS51318">
    <property type="entry name" value="TAT"/>
    <property type="match status" value="1"/>
</dbReference>
<evidence type="ECO:0000313" key="2">
    <source>
        <dbReference type="EMBL" id="GGZ79407.1"/>
    </source>
</evidence>
<dbReference type="PANTHER" id="PTHR43312">
    <property type="entry name" value="D-THREO-ALDOSE 1-DEHYDROGENASE"/>
    <property type="match status" value="1"/>
</dbReference>
<accession>A0A918QYZ8</accession>